<protein>
    <recommendedName>
        <fullName evidence="2">F-box domain-containing protein</fullName>
    </recommendedName>
</protein>
<evidence type="ECO:0000313" key="3">
    <source>
        <dbReference type="EMBL" id="KAF5862726.1"/>
    </source>
</evidence>
<feature type="compositionally biased region" description="Basic and acidic residues" evidence="1">
    <location>
        <begin position="96"/>
        <end position="111"/>
    </location>
</feature>
<dbReference type="Proteomes" id="UP000541154">
    <property type="component" value="Unassembled WGS sequence"/>
</dbReference>
<dbReference type="InterPro" id="IPR001810">
    <property type="entry name" value="F-box_dom"/>
</dbReference>
<dbReference type="SUPFAM" id="SSF81383">
    <property type="entry name" value="F-box domain"/>
    <property type="match status" value="1"/>
</dbReference>
<evidence type="ECO:0000313" key="4">
    <source>
        <dbReference type="Proteomes" id="UP000541154"/>
    </source>
</evidence>
<feature type="region of interest" description="Disordered" evidence="1">
    <location>
        <begin position="87"/>
        <end position="123"/>
    </location>
</feature>
<accession>A0A8H6E7X4</accession>
<comment type="caution">
    <text evidence="3">The sequence shown here is derived from an EMBL/GenBank/DDBJ whole genome shotgun (WGS) entry which is preliminary data.</text>
</comment>
<evidence type="ECO:0000259" key="2">
    <source>
        <dbReference type="PROSITE" id="PS50181"/>
    </source>
</evidence>
<gene>
    <name evidence="3" type="ORF">ETB97_011268</name>
</gene>
<organism evidence="3 4">
    <name type="scientific">Petromyces alliaceus</name>
    <name type="common">Aspergillus alliaceus</name>
    <dbReference type="NCBI Taxonomy" id="209559"/>
    <lineage>
        <taxon>Eukaryota</taxon>
        <taxon>Fungi</taxon>
        <taxon>Dikarya</taxon>
        <taxon>Ascomycota</taxon>
        <taxon>Pezizomycotina</taxon>
        <taxon>Eurotiomycetes</taxon>
        <taxon>Eurotiomycetidae</taxon>
        <taxon>Eurotiales</taxon>
        <taxon>Aspergillaceae</taxon>
        <taxon>Aspergillus</taxon>
        <taxon>Aspergillus subgen. Circumdati</taxon>
    </lineage>
</organism>
<proteinExistence type="predicted"/>
<dbReference type="InterPro" id="IPR036047">
    <property type="entry name" value="F-box-like_dom_sf"/>
</dbReference>
<sequence>MGYWEVPCQLCGVSFNINRIRSKWEPRSAAFGAGCERAWVDGRNFMKDEEDEEEQAQYLDQGEECSSETGCCMVFREADGATLLPKPLLYEDDPENGIRADDPDYEYRSGSDDEPLEYDSGACDGEDLDDEDVIMDLEEDTDEPEWTFKVSGPDHPEYDTEFLPLSTKLGDQIWTPNDDGTRTMNQEAYMKSRCFEHIAGPGCRNREGYLGRNISVEEMRGCHTVQCLIMKNPDWEPRGDDLEFERESQFHLTGVTESMPSSGYGLKFAPIRHGIDNIQAQSESFFNPGPEELAQTGLPFHPTCFELFIQASKRYMNNKVDIDGLVHIRDTSCLQQIDFPVIHNEHVDAGKEQCWIHNVGHEYLVANPIFVPSFKPIVEAAVSTEASFSVQNSPFESRNRTIATARSQDPFLALPIEIILSIIKDLGSTDIATMRLSSRAFTHLPISVWHRLVIKELPWLYEAWSSDPTPYYWATVIARDLHKEKESHNKWERDMEEQILVILEDMPEVHAEWLHSRPKWTWPDLPDRQEVLDLSPVKLGYHTTNWYSLYRGITVNWKQLKGLQNRERIWDAVLQVVGAIREHRGGRRYEYELVM</sequence>
<feature type="domain" description="F-box" evidence="2">
    <location>
        <begin position="408"/>
        <end position="452"/>
    </location>
</feature>
<dbReference type="EMBL" id="SPNV01000067">
    <property type="protein sequence ID" value="KAF5862726.1"/>
    <property type="molecule type" value="Genomic_DNA"/>
</dbReference>
<reference evidence="3 4" key="1">
    <citation type="submission" date="2019-04" db="EMBL/GenBank/DDBJ databases">
        <title>Aspergillus burnettii sp. nov., novel species from soil in southeast Queensland.</title>
        <authorList>
            <person name="Gilchrist C.L.M."/>
            <person name="Pitt J.I."/>
            <person name="Lange L."/>
            <person name="Lacey H.J."/>
            <person name="Vuong D."/>
            <person name="Midgley D.J."/>
            <person name="Greenfield P."/>
            <person name="Bradbury M."/>
            <person name="Lacey E."/>
            <person name="Busk P.K."/>
            <person name="Pilgaard B."/>
            <person name="Chooi Y.H."/>
            <person name="Piggott A.M."/>
        </authorList>
    </citation>
    <scope>NUCLEOTIDE SEQUENCE [LARGE SCALE GENOMIC DNA]</scope>
    <source>
        <strain evidence="3 4">FRR 5400</strain>
    </source>
</reference>
<name>A0A8H6E7X4_PETAA</name>
<keyword evidence="4" id="KW-1185">Reference proteome</keyword>
<dbReference type="AlphaFoldDB" id="A0A8H6E7X4"/>
<evidence type="ECO:0000256" key="1">
    <source>
        <dbReference type="SAM" id="MobiDB-lite"/>
    </source>
</evidence>
<dbReference type="PROSITE" id="PS50181">
    <property type="entry name" value="FBOX"/>
    <property type="match status" value="1"/>
</dbReference>